<proteinExistence type="inferred from homology"/>
<dbReference type="PANTHER" id="PTHR13903">
    <property type="entry name" value="PIRIN-RELATED"/>
    <property type="match status" value="1"/>
</dbReference>
<gene>
    <name evidence="5" type="ORF">O6R05_02845</name>
</gene>
<evidence type="ECO:0000259" key="4">
    <source>
        <dbReference type="Pfam" id="PF05726"/>
    </source>
</evidence>
<accession>A0ABY7QWA6</accession>
<dbReference type="PANTHER" id="PTHR13903:SF8">
    <property type="entry name" value="PIRIN"/>
    <property type="match status" value="1"/>
</dbReference>
<evidence type="ECO:0000256" key="2">
    <source>
        <dbReference type="RuleBase" id="RU003457"/>
    </source>
</evidence>
<dbReference type="Pfam" id="PF05726">
    <property type="entry name" value="Pirin_C"/>
    <property type="match status" value="1"/>
</dbReference>
<reference evidence="5 6" key="1">
    <citation type="submission" date="2023-01" db="EMBL/GenBank/DDBJ databases">
        <authorList>
            <person name="Lee S.H."/>
            <person name="Jung H.S."/>
            <person name="Yun J.U."/>
        </authorList>
    </citation>
    <scope>NUCLEOTIDE SEQUENCE [LARGE SCALE GENOMIC DNA]</scope>
    <source>
        <strain evidence="5 6">CBA3646</strain>
    </source>
</reference>
<dbReference type="CDD" id="cd02909">
    <property type="entry name" value="cupin_pirin_N"/>
    <property type="match status" value="1"/>
</dbReference>
<evidence type="ECO:0000256" key="1">
    <source>
        <dbReference type="ARBA" id="ARBA00008416"/>
    </source>
</evidence>
<dbReference type="InterPro" id="IPR008778">
    <property type="entry name" value="Pirin_C_dom"/>
</dbReference>
<evidence type="ECO:0000259" key="3">
    <source>
        <dbReference type="Pfam" id="PF02678"/>
    </source>
</evidence>
<dbReference type="InterPro" id="IPR011051">
    <property type="entry name" value="RmlC_Cupin_sf"/>
</dbReference>
<dbReference type="EMBL" id="CP115667">
    <property type="protein sequence ID" value="WBW50498.1"/>
    <property type="molecule type" value="Genomic_DNA"/>
</dbReference>
<feature type="domain" description="Pirin C-terminal" evidence="4">
    <location>
        <begin position="172"/>
        <end position="272"/>
    </location>
</feature>
<organism evidence="5 6">
    <name type="scientific">Peptoniphilus equinus</name>
    <dbReference type="NCBI Taxonomy" id="3016343"/>
    <lineage>
        <taxon>Bacteria</taxon>
        <taxon>Bacillati</taxon>
        <taxon>Bacillota</taxon>
        <taxon>Tissierellia</taxon>
        <taxon>Tissierellales</taxon>
        <taxon>Peptoniphilaceae</taxon>
        <taxon>Peptoniphilus</taxon>
    </lineage>
</organism>
<sequence length="283" mass="31754">MNRKIIDKVQGFRTKDGAGVSLVRVLSNQTVMTYDPILMLDSFDSTDPDDYIAGFPFHPHRGIETISYLVKGKMIHADSMGNTDAISDGEVQWMTAGSGIMHEEKLPPAERMLGVQLWLNLAKKDKMTHPKYHAIKHDDIQKIDIGVGTLNLLVGNYKDASGYQAEYQPLDYYDIELRPNVTFELDVDPDKSIMLFTLLGKVKVGGEEVAEKTAVKLSEGDRIVIESMDEATHLLFMSSDRLREPIAWGGPIVMNTRDALMNAFDELENGTFIKEGIDYHDNN</sequence>
<feature type="domain" description="Pirin N-terminal" evidence="3">
    <location>
        <begin position="25"/>
        <end position="119"/>
    </location>
</feature>
<dbReference type="CDD" id="cd02247">
    <property type="entry name" value="cupin_pirin_C"/>
    <property type="match status" value="1"/>
</dbReference>
<dbReference type="InterPro" id="IPR003829">
    <property type="entry name" value="Pirin_N_dom"/>
</dbReference>
<dbReference type="Gene3D" id="2.60.120.10">
    <property type="entry name" value="Jelly Rolls"/>
    <property type="match status" value="2"/>
</dbReference>
<protein>
    <submittedName>
        <fullName evidence="5">Pirin family protein</fullName>
    </submittedName>
</protein>
<keyword evidence="6" id="KW-1185">Reference proteome</keyword>
<dbReference type="Pfam" id="PF02678">
    <property type="entry name" value="Pirin"/>
    <property type="match status" value="1"/>
</dbReference>
<evidence type="ECO:0000313" key="6">
    <source>
        <dbReference type="Proteomes" id="UP001210339"/>
    </source>
</evidence>
<dbReference type="PIRSF" id="PIRSF006232">
    <property type="entry name" value="Pirin"/>
    <property type="match status" value="1"/>
</dbReference>
<dbReference type="SUPFAM" id="SSF51182">
    <property type="entry name" value="RmlC-like cupins"/>
    <property type="match status" value="1"/>
</dbReference>
<dbReference type="InterPro" id="IPR012093">
    <property type="entry name" value="Pirin"/>
</dbReference>
<name>A0ABY7QWA6_9FIRM</name>
<dbReference type="InterPro" id="IPR014710">
    <property type="entry name" value="RmlC-like_jellyroll"/>
</dbReference>
<comment type="similarity">
    <text evidence="1 2">Belongs to the pirin family.</text>
</comment>
<dbReference type="Proteomes" id="UP001210339">
    <property type="component" value="Chromosome"/>
</dbReference>
<dbReference type="RefSeq" id="WP_271192030.1">
    <property type="nucleotide sequence ID" value="NZ_CP115667.1"/>
</dbReference>
<evidence type="ECO:0000313" key="5">
    <source>
        <dbReference type="EMBL" id="WBW50498.1"/>
    </source>
</evidence>